<gene>
    <name evidence="3" type="ORF">BDP27DRAFT_1031864</name>
</gene>
<dbReference type="InterPro" id="IPR046522">
    <property type="entry name" value="DUF6699"/>
</dbReference>
<evidence type="ECO:0000313" key="3">
    <source>
        <dbReference type="EMBL" id="KAF9075418.1"/>
    </source>
</evidence>
<dbReference type="Pfam" id="PF20415">
    <property type="entry name" value="DUF6699"/>
    <property type="match status" value="1"/>
</dbReference>
<proteinExistence type="predicted"/>
<keyword evidence="4" id="KW-1185">Reference proteome</keyword>
<name>A0A9P5Q6A8_9AGAR</name>
<dbReference type="Proteomes" id="UP000772434">
    <property type="component" value="Unassembled WGS sequence"/>
</dbReference>
<evidence type="ECO:0000313" key="4">
    <source>
        <dbReference type="Proteomes" id="UP000772434"/>
    </source>
</evidence>
<organism evidence="3 4">
    <name type="scientific">Rhodocollybia butyracea</name>
    <dbReference type="NCBI Taxonomy" id="206335"/>
    <lineage>
        <taxon>Eukaryota</taxon>
        <taxon>Fungi</taxon>
        <taxon>Dikarya</taxon>
        <taxon>Basidiomycota</taxon>
        <taxon>Agaricomycotina</taxon>
        <taxon>Agaricomycetes</taxon>
        <taxon>Agaricomycetidae</taxon>
        <taxon>Agaricales</taxon>
        <taxon>Marasmiineae</taxon>
        <taxon>Omphalotaceae</taxon>
        <taxon>Rhodocollybia</taxon>
    </lineage>
</organism>
<evidence type="ECO:0000256" key="1">
    <source>
        <dbReference type="SAM" id="MobiDB-lite"/>
    </source>
</evidence>
<reference evidence="3" key="1">
    <citation type="submission" date="2020-11" db="EMBL/GenBank/DDBJ databases">
        <authorList>
            <consortium name="DOE Joint Genome Institute"/>
            <person name="Ahrendt S."/>
            <person name="Riley R."/>
            <person name="Andreopoulos W."/>
            <person name="Labutti K."/>
            <person name="Pangilinan J."/>
            <person name="Ruiz-Duenas F.J."/>
            <person name="Barrasa J.M."/>
            <person name="Sanchez-Garcia M."/>
            <person name="Camarero S."/>
            <person name="Miyauchi S."/>
            <person name="Serrano A."/>
            <person name="Linde D."/>
            <person name="Babiker R."/>
            <person name="Drula E."/>
            <person name="Ayuso-Fernandez I."/>
            <person name="Pacheco R."/>
            <person name="Padilla G."/>
            <person name="Ferreira P."/>
            <person name="Barriuso J."/>
            <person name="Kellner H."/>
            <person name="Castanera R."/>
            <person name="Alfaro M."/>
            <person name="Ramirez L."/>
            <person name="Pisabarro A.G."/>
            <person name="Kuo A."/>
            <person name="Tritt A."/>
            <person name="Lipzen A."/>
            <person name="He G."/>
            <person name="Yan M."/>
            <person name="Ng V."/>
            <person name="Cullen D."/>
            <person name="Martin F."/>
            <person name="Rosso M.-N."/>
            <person name="Henrissat B."/>
            <person name="Hibbett D."/>
            <person name="Martinez A.T."/>
            <person name="Grigoriev I.V."/>
        </authorList>
    </citation>
    <scope>NUCLEOTIDE SEQUENCE</scope>
    <source>
        <strain evidence="3">AH 40177</strain>
    </source>
</reference>
<feature type="domain" description="DUF6699" evidence="2">
    <location>
        <begin position="240"/>
        <end position="369"/>
    </location>
</feature>
<evidence type="ECO:0000259" key="2">
    <source>
        <dbReference type="Pfam" id="PF20415"/>
    </source>
</evidence>
<sequence>MFVEHTFSHFKMNDTNQYPWPSRHICNGYWTDRQATPYPQPVWNTLNAPTNKPLIPLVCPYPALGWSPGWLMTPSFPVTPLALAPAPLYPFPTPVPTTEENDLPQLVTDSSPGQDDGPLYTPIQNPWSLLRPMSPYDNTAAPFLTPPALLEHRVSTPFLDVDDRLQTARLRARNEGTIPVLHMAGWKIKGRPSHWRSEYKPNISTRMKSFFEKPACASTIYTLHPLVSYKFPRQFPLLLDLRYSYTQTVFHSPERYCNTVDLYQLTTSPPTHEMQLYHPSLPWNIHIRASTPSGITINDVVFQLCHHLQAFIVDTDFYNDILSSGDRERFIDAYNLRNAGPAGGPAGGLRKVDFLGSQVLFRGLASTREGWLIKTTGLY</sequence>
<dbReference type="OrthoDB" id="3265169at2759"/>
<comment type="caution">
    <text evidence="3">The sequence shown here is derived from an EMBL/GenBank/DDBJ whole genome shotgun (WGS) entry which is preliminary data.</text>
</comment>
<feature type="region of interest" description="Disordered" evidence="1">
    <location>
        <begin position="94"/>
        <end position="119"/>
    </location>
</feature>
<accession>A0A9P5Q6A8</accession>
<protein>
    <recommendedName>
        <fullName evidence="2">DUF6699 domain-containing protein</fullName>
    </recommendedName>
</protein>
<dbReference type="EMBL" id="JADNRY010000009">
    <property type="protein sequence ID" value="KAF9075418.1"/>
    <property type="molecule type" value="Genomic_DNA"/>
</dbReference>
<dbReference type="AlphaFoldDB" id="A0A9P5Q6A8"/>